<dbReference type="Pfam" id="PF23540">
    <property type="entry name" value="DesK_N"/>
    <property type="match status" value="1"/>
</dbReference>
<evidence type="ECO:0000256" key="5">
    <source>
        <dbReference type="ARBA" id="ARBA00023012"/>
    </source>
</evidence>
<dbReference type="CDD" id="cd16917">
    <property type="entry name" value="HATPase_UhpB-NarQ-NarX-like"/>
    <property type="match status" value="1"/>
</dbReference>
<dbReference type="PANTHER" id="PTHR24421">
    <property type="entry name" value="NITRATE/NITRITE SENSOR PROTEIN NARX-RELATED"/>
    <property type="match status" value="1"/>
</dbReference>
<sequence>MQKWHHIFHKSTGLSPYVWVVFYILPFYFIFRSASVDQNQWVYGIVMVAVFFACYVLSFKSRGWVVYFWTTVQILVSITMTLLFGYMYFALFIAFFIGNIQKRAGFFTLYSIHLLTTIAAINYEMITGNRVFISQLPFVLVSMIAVVLLPATTYNRNNQDKLQGQLEDANKRISELVIMEERQRIARDLHDTLGQKLSLIGLKSDLAGKLIHKNPAQAAVEINDVRQTARSALKEVREMVTQMRGIRLEDELIRIRQLLEAAEIEFQLEGNPKLVNTSLITENVLSMCLKEAVTNVVKHSGATLCQVLIEPSRTDLLIKVKDNGTGIEGSNLYDKGHGLQGMRERLEFVNGSMDVLQDKGTTLIIRVPNVFKQPELKEVKGL</sequence>
<dbReference type="SUPFAM" id="SSF55874">
    <property type="entry name" value="ATPase domain of HSP90 chaperone/DNA topoisomerase II/histidine kinase"/>
    <property type="match status" value="1"/>
</dbReference>
<dbReference type="InterPro" id="IPR056374">
    <property type="entry name" value="DesK/YvfT_N"/>
</dbReference>
<feature type="domain" description="Signal transduction histidine kinase subgroup 3 dimerisation and phosphoacceptor" evidence="8">
    <location>
        <begin position="181"/>
        <end position="244"/>
    </location>
</feature>
<dbReference type="GO" id="GO:0000155">
    <property type="term" value="F:phosphorelay sensor kinase activity"/>
    <property type="evidence" value="ECO:0007669"/>
    <property type="project" value="InterPro"/>
</dbReference>
<dbReference type="GO" id="GO:0046983">
    <property type="term" value="F:protein dimerization activity"/>
    <property type="evidence" value="ECO:0007669"/>
    <property type="project" value="InterPro"/>
</dbReference>
<evidence type="ECO:0000259" key="7">
    <source>
        <dbReference type="Pfam" id="PF02518"/>
    </source>
</evidence>
<dbReference type="RefSeq" id="WP_039839223.1">
    <property type="nucleotide sequence ID" value="NZ_CP068595.1"/>
</dbReference>
<name>A0A974P8R2_9BACL</name>
<evidence type="ECO:0000313" key="10">
    <source>
        <dbReference type="EMBL" id="QQZ59489.1"/>
    </source>
</evidence>
<evidence type="ECO:0000256" key="1">
    <source>
        <dbReference type="ARBA" id="ARBA00000085"/>
    </source>
</evidence>
<evidence type="ECO:0000256" key="2">
    <source>
        <dbReference type="ARBA" id="ARBA00012438"/>
    </source>
</evidence>
<dbReference type="PANTHER" id="PTHR24421:SF63">
    <property type="entry name" value="SENSOR HISTIDINE KINASE DESK"/>
    <property type="match status" value="1"/>
</dbReference>
<evidence type="ECO:0000256" key="6">
    <source>
        <dbReference type="SAM" id="Phobius"/>
    </source>
</evidence>
<evidence type="ECO:0000259" key="8">
    <source>
        <dbReference type="Pfam" id="PF07730"/>
    </source>
</evidence>
<feature type="transmembrane region" description="Helical" evidence="6">
    <location>
        <begin position="41"/>
        <end position="58"/>
    </location>
</feature>
<dbReference type="InterPro" id="IPR050482">
    <property type="entry name" value="Sensor_HK_TwoCompSys"/>
</dbReference>
<protein>
    <recommendedName>
        <fullName evidence="2">histidine kinase</fullName>
        <ecNumber evidence="2">2.7.13.3</ecNumber>
    </recommendedName>
</protein>
<keyword evidence="5" id="KW-0902">Two-component regulatory system</keyword>
<keyword evidence="6" id="KW-1133">Transmembrane helix</keyword>
<evidence type="ECO:0000256" key="4">
    <source>
        <dbReference type="ARBA" id="ARBA00022777"/>
    </source>
</evidence>
<dbReference type="Proteomes" id="UP000595841">
    <property type="component" value="Chromosome"/>
</dbReference>
<dbReference type="EMBL" id="CP068595">
    <property type="protein sequence ID" value="QQZ59489.1"/>
    <property type="molecule type" value="Genomic_DNA"/>
</dbReference>
<dbReference type="Gene3D" id="1.20.5.1930">
    <property type="match status" value="1"/>
</dbReference>
<evidence type="ECO:0000259" key="9">
    <source>
        <dbReference type="Pfam" id="PF23540"/>
    </source>
</evidence>
<dbReference type="InterPro" id="IPR036890">
    <property type="entry name" value="HATPase_C_sf"/>
</dbReference>
<dbReference type="Gene3D" id="3.30.565.10">
    <property type="entry name" value="Histidine kinase-like ATPase, C-terminal domain"/>
    <property type="match status" value="1"/>
</dbReference>
<evidence type="ECO:0000256" key="3">
    <source>
        <dbReference type="ARBA" id="ARBA00022679"/>
    </source>
</evidence>
<dbReference type="Pfam" id="PF07730">
    <property type="entry name" value="HisKA_3"/>
    <property type="match status" value="1"/>
</dbReference>
<evidence type="ECO:0000313" key="11">
    <source>
        <dbReference type="Proteomes" id="UP000595841"/>
    </source>
</evidence>
<feature type="transmembrane region" description="Helical" evidence="6">
    <location>
        <begin position="16"/>
        <end position="34"/>
    </location>
</feature>
<proteinExistence type="predicted"/>
<feature type="transmembrane region" description="Helical" evidence="6">
    <location>
        <begin position="64"/>
        <end position="97"/>
    </location>
</feature>
<dbReference type="AlphaFoldDB" id="A0A974P8R2"/>
<reference evidence="10 11" key="1">
    <citation type="submission" date="2021-01" db="EMBL/GenBank/DDBJ databases">
        <title>Whole genome sequence of Paenibacillus sonchi LMG 24727 for comparative genomics.</title>
        <authorList>
            <person name="Lee G."/>
            <person name="Kim M.-J."/>
            <person name="Lim K."/>
            <person name="Shin J.-H."/>
        </authorList>
    </citation>
    <scope>NUCLEOTIDE SEQUENCE [LARGE SCALE GENOMIC DNA]</scope>
    <source>
        <strain evidence="10 11">LMG 24727</strain>
    </source>
</reference>
<feature type="transmembrane region" description="Helical" evidence="6">
    <location>
        <begin position="132"/>
        <end position="151"/>
    </location>
</feature>
<dbReference type="EC" id="2.7.13.3" evidence="2"/>
<feature type="domain" description="Histidine kinase/HSP90-like ATPase" evidence="7">
    <location>
        <begin position="285"/>
        <end position="368"/>
    </location>
</feature>
<dbReference type="InterPro" id="IPR011712">
    <property type="entry name" value="Sig_transdc_His_kin_sub3_dim/P"/>
</dbReference>
<feature type="domain" description="DesK/YvfT N-terminal" evidence="9">
    <location>
        <begin position="1"/>
        <end position="152"/>
    </location>
</feature>
<dbReference type="KEGG" id="pson:JI735_22975"/>
<accession>A0A974P8R2</accession>
<keyword evidence="6" id="KW-0812">Transmembrane</keyword>
<keyword evidence="3" id="KW-0808">Transferase</keyword>
<keyword evidence="4 10" id="KW-0418">Kinase</keyword>
<feature type="transmembrane region" description="Helical" evidence="6">
    <location>
        <begin position="104"/>
        <end position="126"/>
    </location>
</feature>
<keyword evidence="6" id="KW-0472">Membrane</keyword>
<dbReference type="Pfam" id="PF02518">
    <property type="entry name" value="HATPase_c"/>
    <property type="match status" value="1"/>
</dbReference>
<gene>
    <name evidence="10" type="ORF">JI735_22975</name>
</gene>
<organism evidence="10 11">
    <name type="scientific">Paenibacillus sonchi</name>
    <dbReference type="NCBI Taxonomy" id="373687"/>
    <lineage>
        <taxon>Bacteria</taxon>
        <taxon>Bacillati</taxon>
        <taxon>Bacillota</taxon>
        <taxon>Bacilli</taxon>
        <taxon>Bacillales</taxon>
        <taxon>Paenibacillaceae</taxon>
        <taxon>Paenibacillus</taxon>
        <taxon>Paenibacillus sonchi group</taxon>
    </lineage>
</organism>
<keyword evidence="11" id="KW-1185">Reference proteome</keyword>
<comment type="catalytic activity">
    <reaction evidence="1">
        <text>ATP + protein L-histidine = ADP + protein N-phospho-L-histidine.</text>
        <dbReference type="EC" id="2.7.13.3"/>
    </reaction>
</comment>
<dbReference type="InterPro" id="IPR003594">
    <property type="entry name" value="HATPase_dom"/>
</dbReference>
<dbReference type="GO" id="GO:0016020">
    <property type="term" value="C:membrane"/>
    <property type="evidence" value="ECO:0007669"/>
    <property type="project" value="InterPro"/>
</dbReference>